<gene>
    <name evidence="2" type="ORF">KC19_8G185400</name>
</gene>
<name>A0A8T0H3M1_CERPU</name>
<dbReference type="EMBL" id="CM026429">
    <property type="protein sequence ID" value="KAG0565377.1"/>
    <property type="molecule type" value="Genomic_DNA"/>
</dbReference>
<accession>A0A8T0H3M1</accession>
<dbReference type="PANTHER" id="PTHR37738">
    <property type="entry name" value="OS03G0209700 PROTEIN"/>
    <property type="match status" value="1"/>
</dbReference>
<evidence type="ECO:0000313" key="2">
    <source>
        <dbReference type="EMBL" id="KAG0565377.1"/>
    </source>
</evidence>
<dbReference type="AlphaFoldDB" id="A0A8T0H3M1"/>
<sequence>MFVHEMGAGRGKAVLMEPNITNPEGEGWRRTGTQRKEEQTENEGEAEENAKRTAEKGETEAEEEEDVDKEAEVVHGFASIALFPSGSLSGHFLHSASSSCWGLFGTEIACERECSRGEDYRLLNLTIINFKTKKETTVVVERKGEDAARLSTTCDLHGWDEEVVVEANKRHRSGDASPVITFECETLKADTEAEDHIKKFMPSLVGRDAVVNIGPMTIKGLSVNDKAGSNRVESQVARAHSKRSLEDTLRLVFGDMDHTGMSAVISSESAHKRQVISNGTCSLPAEESEVRGIFKSTPTHHAPCDFDDDF</sequence>
<feature type="region of interest" description="Disordered" evidence="1">
    <location>
        <begin position="1"/>
        <end position="68"/>
    </location>
</feature>
<dbReference type="PANTHER" id="PTHR37738:SF1">
    <property type="entry name" value="OS03G0257000 PROTEIN"/>
    <property type="match status" value="1"/>
</dbReference>
<feature type="compositionally biased region" description="Basic and acidic residues" evidence="1">
    <location>
        <begin position="48"/>
        <end position="59"/>
    </location>
</feature>
<comment type="caution">
    <text evidence="2">The sequence shown here is derived from an EMBL/GenBank/DDBJ whole genome shotgun (WGS) entry which is preliminary data.</text>
</comment>
<protein>
    <submittedName>
        <fullName evidence="2">Uncharacterized protein</fullName>
    </submittedName>
</protein>
<organism evidence="2 3">
    <name type="scientific">Ceratodon purpureus</name>
    <name type="common">Fire moss</name>
    <name type="synonym">Dicranum purpureum</name>
    <dbReference type="NCBI Taxonomy" id="3225"/>
    <lineage>
        <taxon>Eukaryota</taxon>
        <taxon>Viridiplantae</taxon>
        <taxon>Streptophyta</taxon>
        <taxon>Embryophyta</taxon>
        <taxon>Bryophyta</taxon>
        <taxon>Bryophytina</taxon>
        <taxon>Bryopsida</taxon>
        <taxon>Dicranidae</taxon>
        <taxon>Pseudoditrichales</taxon>
        <taxon>Ditrichaceae</taxon>
        <taxon>Ceratodon</taxon>
    </lineage>
</organism>
<reference evidence="2" key="1">
    <citation type="submission" date="2020-06" db="EMBL/GenBank/DDBJ databases">
        <title>WGS assembly of Ceratodon purpureus strain R40.</title>
        <authorList>
            <person name="Carey S.B."/>
            <person name="Jenkins J."/>
            <person name="Shu S."/>
            <person name="Lovell J.T."/>
            <person name="Sreedasyam A."/>
            <person name="Maumus F."/>
            <person name="Tiley G.P."/>
            <person name="Fernandez-Pozo N."/>
            <person name="Barry K."/>
            <person name="Chen C."/>
            <person name="Wang M."/>
            <person name="Lipzen A."/>
            <person name="Daum C."/>
            <person name="Saski C.A."/>
            <person name="Payton A.C."/>
            <person name="Mcbreen J.C."/>
            <person name="Conrad R.E."/>
            <person name="Kollar L.M."/>
            <person name="Olsson S."/>
            <person name="Huttunen S."/>
            <person name="Landis J.B."/>
            <person name="Wickett N.J."/>
            <person name="Johnson M.G."/>
            <person name="Rensing S.A."/>
            <person name="Grimwood J."/>
            <person name="Schmutz J."/>
            <person name="Mcdaniel S.F."/>
        </authorList>
    </citation>
    <scope>NUCLEOTIDE SEQUENCE</scope>
    <source>
        <strain evidence="2">R40</strain>
    </source>
</reference>
<evidence type="ECO:0000313" key="3">
    <source>
        <dbReference type="Proteomes" id="UP000822688"/>
    </source>
</evidence>
<dbReference type="Proteomes" id="UP000822688">
    <property type="component" value="Chromosome 8"/>
</dbReference>
<keyword evidence="3" id="KW-1185">Reference proteome</keyword>
<evidence type="ECO:0000256" key="1">
    <source>
        <dbReference type="SAM" id="MobiDB-lite"/>
    </source>
</evidence>
<feature type="compositionally biased region" description="Basic and acidic residues" evidence="1">
    <location>
        <begin position="26"/>
        <end position="39"/>
    </location>
</feature>
<proteinExistence type="predicted"/>